<protein>
    <submittedName>
        <fullName evidence="1">Uncharacterized protein</fullName>
    </submittedName>
</protein>
<gene>
    <name evidence="1" type="ORF">GCM10007890_01600</name>
</gene>
<reference evidence="2" key="1">
    <citation type="journal article" date="2019" name="Int. J. Syst. Evol. Microbiol.">
        <title>The Global Catalogue of Microorganisms (GCM) 10K type strain sequencing project: providing services to taxonomists for standard genome sequencing and annotation.</title>
        <authorList>
            <consortium name="The Broad Institute Genomics Platform"/>
            <consortium name="The Broad Institute Genome Sequencing Center for Infectious Disease"/>
            <person name="Wu L."/>
            <person name="Ma J."/>
        </authorList>
    </citation>
    <scope>NUCLEOTIDE SEQUENCE [LARGE SCALE GENOMIC DNA]</scope>
    <source>
        <strain evidence="2">NBRC 103632</strain>
    </source>
</reference>
<evidence type="ECO:0000313" key="1">
    <source>
        <dbReference type="EMBL" id="GLS68148.1"/>
    </source>
</evidence>
<evidence type="ECO:0000313" key="2">
    <source>
        <dbReference type="Proteomes" id="UP001157440"/>
    </source>
</evidence>
<dbReference type="EMBL" id="BSPL01000004">
    <property type="protein sequence ID" value="GLS68148.1"/>
    <property type="molecule type" value="Genomic_DNA"/>
</dbReference>
<dbReference type="Proteomes" id="UP001157440">
    <property type="component" value="Unassembled WGS sequence"/>
</dbReference>
<comment type="caution">
    <text evidence="1">The sequence shown here is derived from an EMBL/GenBank/DDBJ whole genome shotgun (WGS) entry which is preliminary data.</text>
</comment>
<proteinExistence type="predicted"/>
<keyword evidence="2" id="KW-1185">Reference proteome</keyword>
<organism evidence="1 2">
    <name type="scientific">Methylobacterium tardum</name>
    <dbReference type="NCBI Taxonomy" id="374432"/>
    <lineage>
        <taxon>Bacteria</taxon>
        <taxon>Pseudomonadati</taxon>
        <taxon>Pseudomonadota</taxon>
        <taxon>Alphaproteobacteria</taxon>
        <taxon>Hyphomicrobiales</taxon>
        <taxon>Methylobacteriaceae</taxon>
        <taxon>Methylobacterium</taxon>
    </lineage>
</organism>
<name>A0AA37TG68_9HYPH</name>
<accession>A0AA37TG68</accession>
<sequence>MRGDYAYSEPPPGAVTCLACGRVSIGMTFAETKAAVASVNAQLGPGEPPIGLTYFRCCGRPRFRPARIGDVPDGATITRVLAEDA</sequence>
<dbReference type="RefSeq" id="WP_238199428.1">
    <property type="nucleotide sequence ID" value="NZ_BPQZ01000037.1"/>
</dbReference>
<dbReference type="AlphaFoldDB" id="A0AA37TG68"/>